<dbReference type="GO" id="GO:0003677">
    <property type="term" value="F:DNA binding"/>
    <property type="evidence" value="ECO:0007669"/>
    <property type="project" value="InterPro"/>
</dbReference>
<keyword evidence="6" id="KW-1185">Reference proteome</keyword>
<gene>
    <name evidence="5" type="ORF">F6B40_00665</name>
</gene>
<evidence type="ECO:0000313" key="6">
    <source>
        <dbReference type="Proteomes" id="UP000326838"/>
    </source>
</evidence>
<dbReference type="SMART" id="SM00482">
    <property type="entry name" value="POLAc"/>
    <property type="match status" value="1"/>
</dbReference>
<dbReference type="PANTHER" id="PTHR10133:SF27">
    <property type="entry name" value="DNA POLYMERASE NU"/>
    <property type="match status" value="1"/>
</dbReference>
<evidence type="ECO:0000259" key="4">
    <source>
        <dbReference type="SMART" id="SM00482"/>
    </source>
</evidence>
<dbReference type="PANTHER" id="PTHR10133">
    <property type="entry name" value="DNA POLYMERASE I"/>
    <property type="match status" value="1"/>
</dbReference>
<keyword evidence="5" id="KW-0540">Nuclease</keyword>
<name>A0A5N0TQ17_9MICO</name>
<dbReference type="InterPro" id="IPR002298">
    <property type="entry name" value="DNA_polymerase_A"/>
</dbReference>
<keyword evidence="5" id="KW-0378">Hydrolase</keyword>
<dbReference type="GO" id="GO:0006302">
    <property type="term" value="P:double-strand break repair"/>
    <property type="evidence" value="ECO:0007669"/>
    <property type="project" value="TreeGrafter"/>
</dbReference>
<dbReference type="GO" id="GO:0006261">
    <property type="term" value="P:DNA-templated DNA replication"/>
    <property type="evidence" value="ECO:0007669"/>
    <property type="project" value="InterPro"/>
</dbReference>
<dbReference type="GO" id="GO:0003887">
    <property type="term" value="F:DNA-directed DNA polymerase activity"/>
    <property type="evidence" value="ECO:0007669"/>
    <property type="project" value="UniProtKB-EC"/>
</dbReference>
<protein>
    <recommendedName>
        <fullName evidence="1">DNA-directed DNA polymerase</fullName>
        <ecNumber evidence="1">2.7.7.7</ecNumber>
    </recommendedName>
</protein>
<dbReference type="NCBIfam" id="NF011538">
    <property type="entry name" value="PRK14975.1-1"/>
    <property type="match status" value="1"/>
</dbReference>
<evidence type="ECO:0000313" key="5">
    <source>
        <dbReference type="EMBL" id="KAA9135996.1"/>
    </source>
</evidence>
<dbReference type="InterPro" id="IPR001098">
    <property type="entry name" value="DNA-dir_DNA_pol_A_palm_dom"/>
</dbReference>
<dbReference type="InterPro" id="IPR043502">
    <property type="entry name" value="DNA/RNA_pol_sf"/>
</dbReference>
<evidence type="ECO:0000256" key="3">
    <source>
        <dbReference type="ARBA" id="ARBA00049244"/>
    </source>
</evidence>
<accession>A0A5N0TQ17</accession>
<dbReference type="GO" id="GO:0004527">
    <property type="term" value="F:exonuclease activity"/>
    <property type="evidence" value="ECO:0007669"/>
    <property type="project" value="UniProtKB-KW"/>
</dbReference>
<keyword evidence="5" id="KW-0269">Exonuclease</keyword>
<reference evidence="6" key="1">
    <citation type="submission" date="2019-09" db="EMBL/GenBank/DDBJ databases">
        <title>Mumia zhuanghuii sp. nov. isolated from the intestinal contents of plateau pika (Ochotona curzoniae) in the Qinghai-Tibet plateau of China.</title>
        <authorList>
            <person name="Tian Z."/>
        </authorList>
    </citation>
    <scope>NUCLEOTIDE SEQUENCE [LARGE SCALE GENOMIC DNA]</scope>
    <source>
        <strain evidence="6">L-033</strain>
    </source>
</reference>
<organism evidence="5 6">
    <name type="scientific">Microbacterium caowuchunii</name>
    <dbReference type="NCBI Taxonomy" id="2614638"/>
    <lineage>
        <taxon>Bacteria</taxon>
        <taxon>Bacillati</taxon>
        <taxon>Actinomycetota</taxon>
        <taxon>Actinomycetes</taxon>
        <taxon>Micrococcales</taxon>
        <taxon>Microbacteriaceae</taxon>
        <taxon>Microbacterium</taxon>
    </lineage>
</organism>
<evidence type="ECO:0000256" key="2">
    <source>
        <dbReference type="ARBA" id="ARBA00022705"/>
    </source>
</evidence>
<dbReference type="CDD" id="cd06444">
    <property type="entry name" value="DNA_pol_A"/>
    <property type="match status" value="1"/>
</dbReference>
<feature type="domain" description="DNA-directed DNA polymerase family A palm" evidence="4">
    <location>
        <begin position="296"/>
        <end position="515"/>
    </location>
</feature>
<comment type="catalytic activity">
    <reaction evidence="3">
        <text>DNA(n) + a 2'-deoxyribonucleoside 5'-triphosphate = DNA(n+1) + diphosphate</text>
        <dbReference type="Rhea" id="RHEA:22508"/>
        <dbReference type="Rhea" id="RHEA-COMP:17339"/>
        <dbReference type="Rhea" id="RHEA-COMP:17340"/>
        <dbReference type="ChEBI" id="CHEBI:33019"/>
        <dbReference type="ChEBI" id="CHEBI:61560"/>
        <dbReference type="ChEBI" id="CHEBI:173112"/>
        <dbReference type="EC" id="2.7.7.7"/>
    </reaction>
</comment>
<sequence length="561" mass="60382">MLGRGDAGSLELVDLSGDGVESGRRPWPAADAAAVVTARPDTRWVWADSARAYRSILRAGSRVARAWDLRLCRRILRTAVDPAGRGPLGPADAWDDTAPSIEDEGLFVVGAQDEPSVDEAVAELRRQLRTVASAPDPTRLTLLLHGESAGALVAEEMHLAGLPWDAQVHERILTDTLGQRSPASGVPERMAELADHVRAALGDDTVNLDSPPKLLRALRRAGIQVASTSRWELADQPHPAIEPLLEYKRLARLLVANGWAWLQEWVRDGRFRPVYVPGGVVTGRWASSGGGALQIPRLLRPAVRPDRGWVIVDADVAQLEPRVLAGMSRDLRMAEAARGRDLYAGIVAAGAVSTREEAKYAVLGAMYGATTGQSGRLVPRLRRAYPVAMRLVDDAASAGEDGGTVQTWLGRAAPQPDAEWLDLASAAGAEGADPLVRDRARRAAGDRGRFTRNFIVQGTAAEWALCWLAELRARLDALGAVGAPRADRSGEVFATRPHLVFFLHDEVMVHAPREMADAVRAAVEAAAEAAGRRMFGSFPIDFPLDVRVIETDGVTPHDPPG</sequence>
<dbReference type="Gene3D" id="3.30.70.370">
    <property type="match status" value="1"/>
</dbReference>
<dbReference type="SUPFAM" id="SSF56672">
    <property type="entry name" value="DNA/RNA polymerases"/>
    <property type="match status" value="1"/>
</dbReference>
<proteinExistence type="predicted"/>
<dbReference type="EC" id="2.7.7.7" evidence="1"/>
<dbReference type="Pfam" id="PF00476">
    <property type="entry name" value="DNA_pol_A"/>
    <property type="match status" value="1"/>
</dbReference>
<evidence type="ECO:0000256" key="1">
    <source>
        <dbReference type="ARBA" id="ARBA00012417"/>
    </source>
</evidence>
<dbReference type="Gene3D" id="1.10.150.20">
    <property type="entry name" value="5' to 3' exonuclease, C-terminal subdomain"/>
    <property type="match status" value="1"/>
</dbReference>
<dbReference type="EMBL" id="VYUY01000003">
    <property type="protein sequence ID" value="KAA9135996.1"/>
    <property type="molecule type" value="Genomic_DNA"/>
</dbReference>
<comment type="caution">
    <text evidence="5">The sequence shown here is derived from an EMBL/GenBank/DDBJ whole genome shotgun (WGS) entry which is preliminary data.</text>
</comment>
<keyword evidence="2" id="KW-0235">DNA replication</keyword>
<dbReference type="AlphaFoldDB" id="A0A5N0TQ17"/>
<dbReference type="Proteomes" id="UP000326838">
    <property type="component" value="Unassembled WGS sequence"/>
</dbReference>